<comment type="caution">
    <text evidence="2">The sequence shown here is derived from an EMBL/GenBank/DDBJ whole genome shotgun (WGS) entry which is preliminary data.</text>
</comment>
<organism evidence="2 3">
    <name type="scientific">Podospora bellae-mahoneyi</name>
    <dbReference type="NCBI Taxonomy" id="2093777"/>
    <lineage>
        <taxon>Eukaryota</taxon>
        <taxon>Fungi</taxon>
        <taxon>Dikarya</taxon>
        <taxon>Ascomycota</taxon>
        <taxon>Pezizomycotina</taxon>
        <taxon>Sordariomycetes</taxon>
        <taxon>Sordariomycetidae</taxon>
        <taxon>Sordariales</taxon>
        <taxon>Podosporaceae</taxon>
        <taxon>Podospora</taxon>
    </lineage>
</organism>
<dbReference type="Proteomes" id="UP001322138">
    <property type="component" value="Unassembled WGS sequence"/>
</dbReference>
<feature type="region of interest" description="Disordered" evidence="1">
    <location>
        <begin position="45"/>
        <end position="75"/>
    </location>
</feature>
<evidence type="ECO:0000313" key="2">
    <source>
        <dbReference type="EMBL" id="KAK4647778.1"/>
    </source>
</evidence>
<evidence type="ECO:0000313" key="3">
    <source>
        <dbReference type="Proteomes" id="UP001322138"/>
    </source>
</evidence>
<sequence>MVYDIAHRKKPRVKSRMLKSREKHGGKRVLVRRIPPREPVTFKRRKKTTGNLGHARYASVVALPTVPKQKKKKKN</sequence>
<reference evidence="2 3" key="1">
    <citation type="journal article" date="2023" name="bioRxiv">
        <title>High-quality genome assemblies of four members of thePodospora anserinaspecies complex.</title>
        <authorList>
            <person name="Ament-Velasquez S.L."/>
            <person name="Vogan A.A."/>
            <person name="Wallerman O."/>
            <person name="Hartmann F."/>
            <person name="Gautier V."/>
            <person name="Silar P."/>
            <person name="Giraud T."/>
            <person name="Johannesson H."/>
        </authorList>
    </citation>
    <scope>NUCLEOTIDE SEQUENCE [LARGE SCALE GENOMIC DNA]</scope>
    <source>
        <strain evidence="2 3">CBS 112042</strain>
    </source>
</reference>
<feature type="region of interest" description="Disordered" evidence="1">
    <location>
        <begin position="1"/>
        <end position="26"/>
    </location>
</feature>
<feature type="compositionally biased region" description="Basic residues" evidence="1">
    <location>
        <begin position="7"/>
        <end position="26"/>
    </location>
</feature>
<dbReference type="GeneID" id="87893171"/>
<protein>
    <submittedName>
        <fullName evidence="2">Uncharacterized protein</fullName>
    </submittedName>
</protein>
<keyword evidence="3" id="KW-1185">Reference proteome</keyword>
<evidence type="ECO:0000256" key="1">
    <source>
        <dbReference type="SAM" id="MobiDB-lite"/>
    </source>
</evidence>
<name>A0ABR0FV32_9PEZI</name>
<gene>
    <name evidence="2" type="ORF">QC761_104335</name>
</gene>
<dbReference type="EMBL" id="JAFFGZ010000001">
    <property type="protein sequence ID" value="KAK4647778.1"/>
    <property type="molecule type" value="Genomic_DNA"/>
</dbReference>
<proteinExistence type="predicted"/>
<accession>A0ABR0FV32</accession>
<dbReference type="RefSeq" id="XP_062736754.1">
    <property type="nucleotide sequence ID" value="XM_062873689.1"/>
</dbReference>